<reference evidence="1 2" key="1">
    <citation type="journal article" date="2022" name="Int. J. Syst. Evol. Microbiol.">
        <title>Miniphocaeibacter halophilus sp. nov., an ammonium-tolerant acetate-producing bacterium isolated from a biogas system.</title>
        <authorList>
            <person name="Schnurer A."/>
            <person name="Singh A."/>
            <person name="Bi S."/>
            <person name="Qiao W."/>
            <person name="Westerholm M."/>
        </authorList>
    </citation>
    <scope>NUCLEOTIDE SEQUENCE [LARGE SCALE GENOMIC DNA]</scope>
    <source>
        <strain evidence="1 2">AMB_01</strain>
    </source>
</reference>
<keyword evidence="2" id="KW-1185">Reference proteome</keyword>
<proteinExistence type="predicted"/>
<organism evidence="1 2">
    <name type="scientific">Miniphocaeibacter halophilus</name>
    <dbReference type="NCBI Taxonomy" id="2931922"/>
    <lineage>
        <taxon>Bacteria</taxon>
        <taxon>Bacillati</taxon>
        <taxon>Bacillota</taxon>
        <taxon>Tissierellia</taxon>
        <taxon>Tissierellales</taxon>
        <taxon>Peptoniphilaceae</taxon>
        <taxon>Miniphocaeibacter</taxon>
    </lineage>
</organism>
<dbReference type="Proteomes" id="UP000595814">
    <property type="component" value="Chromosome"/>
</dbReference>
<dbReference type="EMBL" id="CP066744">
    <property type="protein sequence ID" value="QQK07247.1"/>
    <property type="molecule type" value="Genomic_DNA"/>
</dbReference>
<protein>
    <submittedName>
        <fullName evidence="1">SufS family cysteine desulfurase</fullName>
    </submittedName>
</protein>
<sequence>MNKYKKDFPILNKDFNGKKLIYFDNAATSQKPKTVLDAVYEYNTNSNGNPHRSAHILSVKATEDYEKSKERVRKFINAEDVENIIYTKNGSESINLIARSFAEPRLKKGDKIVLTIAEHHSNIVPWQRVAKKTGAIVEYIYINKETGKLLEEDYKKIDENTKIVSFSHISNVLGMKLPVEELIKRAKEVGAITIVDGAQGVPHVKVDVQEIGCDFYTFSGHKMLSSLGIGVLYGKRDILKSMEPFILGGDMIEYVEEQTTTFAELPFKFEAGTQNVEGAVSLRAAIEYINKVGYDFIEENNRILMRYLLEEMIKIPEVNIIGSKDYKEKYGVIAFTIDGVHPHDVATIMDSYGIAIRSGHHCAQPLGKYLGIPASNRISPYFYNDIDEAKYFIEKLKTVRGVMGYGA</sequence>
<name>A0AC61MPC1_9FIRM</name>
<evidence type="ECO:0000313" key="1">
    <source>
        <dbReference type="EMBL" id="QQK07247.1"/>
    </source>
</evidence>
<accession>A0AC61MPC1</accession>
<evidence type="ECO:0000313" key="2">
    <source>
        <dbReference type="Proteomes" id="UP000595814"/>
    </source>
</evidence>
<gene>
    <name evidence="1" type="ORF">JFY71_07925</name>
</gene>